<proteinExistence type="predicted"/>
<feature type="domain" description="2EXR" evidence="1">
    <location>
        <begin position="51"/>
        <end position="163"/>
    </location>
</feature>
<sequence length="323" mass="37598">MMSAGIIMVSKDPRIDQLLSTFHESREMAITTIRHLSLSIATLKLVPALTFQSFGKLSPEIRLKIWRASFEQRKLNLREEVLVKVKDSCRIDICFYGRPYAHVPFANRLVGIKHLPVTAFVDKQSRKETLKHYFRIFRTVEPYSEMDPGVANTIYFNPDMDTFFLVSYVFPRLWFLNPVKYLDTMFPPHDAVAMDIMNRIRCIEIYVLRYEYPETGLLVFETSILMALFKFAGLQQIVLVLPPDTESWIHTELVAQMEDIVDLEKCSAQVKSRYAGRVIPKITSREDECVAKYVPEGVDLPEWYNRQNLRQIADWRAEDADSL</sequence>
<protein>
    <recommendedName>
        <fullName evidence="1">2EXR domain-containing protein</fullName>
    </recommendedName>
</protein>
<gene>
    <name evidence="2" type="ORF">EYC84_006039</name>
</gene>
<dbReference type="Pfam" id="PF20150">
    <property type="entry name" value="2EXR"/>
    <property type="match status" value="1"/>
</dbReference>
<keyword evidence="3" id="KW-1185">Reference proteome</keyword>
<name>A0A5M9K160_MONFR</name>
<dbReference type="VEuPathDB" id="FungiDB:MFRU_015g00140"/>
<accession>A0A5M9K160</accession>
<dbReference type="InterPro" id="IPR045518">
    <property type="entry name" value="2EXR"/>
</dbReference>
<reference evidence="2 3" key="1">
    <citation type="submission" date="2019-06" db="EMBL/GenBank/DDBJ databases">
        <title>Genome Sequence of the Brown Rot Fungal Pathogen Monilinia fructicola.</title>
        <authorList>
            <person name="De Miccolis Angelini R.M."/>
            <person name="Landi L."/>
            <person name="Abate D."/>
            <person name="Pollastro S."/>
            <person name="Romanazzi G."/>
            <person name="Faretra F."/>
        </authorList>
    </citation>
    <scope>NUCLEOTIDE SEQUENCE [LARGE SCALE GENOMIC DNA]</scope>
    <source>
        <strain evidence="2 3">Mfrc123</strain>
    </source>
</reference>
<evidence type="ECO:0000313" key="3">
    <source>
        <dbReference type="Proteomes" id="UP000322873"/>
    </source>
</evidence>
<dbReference type="EMBL" id="VICG01000003">
    <property type="protein sequence ID" value="KAA8574597.1"/>
    <property type="molecule type" value="Genomic_DNA"/>
</dbReference>
<comment type="caution">
    <text evidence="2">The sequence shown here is derived from an EMBL/GenBank/DDBJ whole genome shotgun (WGS) entry which is preliminary data.</text>
</comment>
<dbReference type="Proteomes" id="UP000322873">
    <property type="component" value="Unassembled WGS sequence"/>
</dbReference>
<dbReference type="AlphaFoldDB" id="A0A5M9K160"/>
<evidence type="ECO:0000313" key="2">
    <source>
        <dbReference type="EMBL" id="KAA8574597.1"/>
    </source>
</evidence>
<dbReference type="PANTHER" id="PTHR35910:SF1">
    <property type="entry name" value="2EXR DOMAIN-CONTAINING PROTEIN"/>
    <property type="match status" value="1"/>
</dbReference>
<organism evidence="2 3">
    <name type="scientific">Monilinia fructicola</name>
    <name type="common">Brown rot fungus</name>
    <name type="synonym">Ciboria fructicola</name>
    <dbReference type="NCBI Taxonomy" id="38448"/>
    <lineage>
        <taxon>Eukaryota</taxon>
        <taxon>Fungi</taxon>
        <taxon>Dikarya</taxon>
        <taxon>Ascomycota</taxon>
        <taxon>Pezizomycotina</taxon>
        <taxon>Leotiomycetes</taxon>
        <taxon>Helotiales</taxon>
        <taxon>Sclerotiniaceae</taxon>
        <taxon>Monilinia</taxon>
    </lineage>
</organism>
<dbReference type="PANTHER" id="PTHR35910">
    <property type="entry name" value="2EXR DOMAIN-CONTAINING PROTEIN"/>
    <property type="match status" value="1"/>
</dbReference>
<evidence type="ECO:0000259" key="1">
    <source>
        <dbReference type="Pfam" id="PF20150"/>
    </source>
</evidence>